<accession>A0A820HKE3</accession>
<feature type="compositionally biased region" description="Low complexity" evidence="1">
    <location>
        <begin position="24"/>
        <end position="37"/>
    </location>
</feature>
<dbReference type="Proteomes" id="UP000663866">
    <property type="component" value="Unassembled WGS sequence"/>
</dbReference>
<organism evidence="2 3">
    <name type="scientific">Rotaria magnacalcarata</name>
    <dbReference type="NCBI Taxonomy" id="392030"/>
    <lineage>
        <taxon>Eukaryota</taxon>
        <taxon>Metazoa</taxon>
        <taxon>Spiralia</taxon>
        <taxon>Gnathifera</taxon>
        <taxon>Rotifera</taxon>
        <taxon>Eurotatoria</taxon>
        <taxon>Bdelloidea</taxon>
        <taxon>Philodinida</taxon>
        <taxon>Philodinidae</taxon>
        <taxon>Rotaria</taxon>
    </lineage>
</organism>
<sequence>MSPISSTQQQRPTPPLQPPPSSLPPSSSSTTTTTTLLRLRDNSKDGTDQRRTKYLDRDRPISAMEHRQA</sequence>
<protein>
    <submittedName>
        <fullName evidence="2">Uncharacterized protein</fullName>
    </submittedName>
</protein>
<comment type="caution">
    <text evidence="2">The sequence shown here is derived from an EMBL/GenBank/DDBJ whole genome shotgun (WGS) entry which is preliminary data.</text>
</comment>
<reference evidence="2" key="1">
    <citation type="submission" date="2021-02" db="EMBL/GenBank/DDBJ databases">
        <authorList>
            <person name="Nowell W R."/>
        </authorList>
    </citation>
    <scope>NUCLEOTIDE SEQUENCE</scope>
</reference>
<name>A0A820HKE3_9BILA</name>
<dbReference type="EMBL" id="CAJOBG010013392">
    <property type="protein sequence ID" value="CAF4293702.1"/>
    <property type="molecule type" value="Genomic_DNA"/>
</dbReference>
<evidence type="ECO:0000256" key="1">
    <source>
        <dbReference type="SAM" id="MobiDB-lite"/>
    </source>
</evidence>
<gene>
    <name evidence="2" type="ORF">OVN521_LOCUS31023</name>
</gene>
<feature type="compositionally biased region" description="Basic and acidic residues" evidence="1">
    <location>
        <begin position="38"/>
        <end position="69"/>
    </location>
</feature>
<feature type="region of interest" description="Disordered" evidence="1">
    <location>
        <begin position="1"/>
        <end position="69"/>
    </location>
</feature>
<feature type="compositionally biased region" description="Pro residues" evidence="1">
    <location>
        <begin position="12"/>
        <end position="23"/>
    </location>
</feature>
<proteinExistence type="predicted"/>
<evidence type="ECO:0000313" key="3">
    <source>
        <dbReference type="Proteomes" id="UP000663866"/>
    </source>
</evidence>
<feature type="non-terminal residue" evidence="2">
    <location>
        <position position="69"/>
    </location>
</feature>
<evidence type="ECO:0000313" key="2">
    <source>
        <dbReference type="EMBL" id="CAF4293702.1"/>
    </source>
</evidence>
<feature type="compositionally biased region" description="Low complexity" evidence="1">
    <location>
        <begin position="1"/>
        <end position="11"/>
    </location>
</feature>
<keyword evidence="3" id="KW-1185">Reference proteome</keyword>
<dbReference type="AlphaFoldDB" id="A0A820HKE3"/>